<proteinExistence type="predicted"/>
<dbReference type="Pfam" id="PF01381">
    <property type="entry name" value="HTH_3"/>
    <property type="match status" value="1"/>
</dbReference>
<reference evidence="3 4" key="1">
    <citation type="submission" date="2023-07" db="EMBL/GenBank/DDBJ databases">
        <title>Sorghum-associated microbial communities from plants grown in Nebraska, USA.</title>
        <authorList>
            <person name="Schachtman D."/>
        </authorList>
    </citation>
    <scope>NUCLEOTIDE SEQUENCE [LARGE SCALE GENOMIC DNA]</scope>
    <source>
        <strain evidence="3 4">BE240</strain>
    </source>
</reference>
<dbReference type="InterPro" id="IPR001387">
    <property type="entry name" value="Cro/C1-type_HTH"/>
</dbReference>
<accession>A0ABU1VDI6</accession>
<evidence type="ECO:0000313" key="3">
    <source>
        <dbReference type="EMBL" id="MDR7095524.1"/>
    </source>
</evidence>
<keyword evidence="4" id="KW-1185">Reference proteome</keyword>
<evidence type="ECO:0000313" key="4">
    <source>
        <dbReference type="Proteomes" id="UP001265550"/>
    </source>
</evidence>
<dbReference type="RefSeq" id="WP_204731221.1">
    <property type="nucleotide sequence ID" value="NZ_JAVDWE010000009.1"/>
</dbReference>
<feature type="transmembrane region" description="Helical" evidence="1">
    <location>
        <begin position="92"/>
        <end position="110"/>
    </location>
</feature>
<dbReference type="Proteomes" id="UP001265550">
    <property type="component" value="Unassembled WGS sequence"/>
</dbReference>
<dbReference type="CDD" id="cd00093">
    <property type="entry name" value="HTH_XRE"/>
    <property type="match status" value="1"/>
</dbReference>
<dbReference type="InterPro" id="IPR010982">
    <property type="entry name" value="Lambda_DNA-bd_dom_sf"/>
</dbReference>
<keyword evidence="1" id="KW-0812">Transmembrane</keyword>
<dbReference type="EMBL" id="JAVDWE010000009">
    <property type="protein sequence ID" value="MDR7095524.1"/>
    <property type="molecule type" value="Genomic_DNA"/>
</dbReference>
<dbReference type="SMART" id="SM00530">
    <property type="entry name" value="HTH_XRE"/>
    <property type="match status" value="1"/>
</dbReference>
<keyword evidence="1" id="KW-1133">Transmembrane helix</keyword>
<dbReference type="SUPFAM" id="SSF47413">
    <property type="entry name" value="lambda repressor-like DNA-binding domains"/>
    <property type="match status" value="1"/>
</dbReference>
<evidence type="ECO:0000256" key="1">
    <source>
        <dbReference type="SAM" id="Phobius"/>
    </source>
</evidence>
<name>A0ABU1VDI6_9BURK</name>
<feature type="domain" description="HTH cro/C1-type" evidence="2">
    <location>
        <begin position="22"/>
        <end position="64"/>
    </location>
</feature>
<comment type="caution">
    <text evidence="3">The sequence shown here is derived from an EMBL/GenBank/DDBJ whole genome shotgun (WGS) entry which is preliminary data.</text>
</comment>
<dbReference type="GO" id="GO:0003677">
    <property type="term" value="F:DNA binding"/>
    <property type="evidence" value="ECO:0007669"/>
    <property type="project" value="UniProtKB-KW"/>
</dbReference>
<gene>
    <name evidence="3" type="ORF">J2X09_003275</name>
</gene>
<sequence length="120" mass="12793">MKSDELSQLIALAAAQHGNNKSELARQLGVSPQTLNHWETGKIPCPPERVALIAAAGNLPPDQWLTRAVLWKHDGTDLGERLKVALGKPMRAIGAALVLCIAVALAGHFGKAESGLFRRA</sequence>
<evidence type="ECO:0000259" key="2">
    <source>
        <dbReference type="PROSITE" id="PS50943"/>
    </source>
</evidence>
<keyword evidence="3" id="KW-0238">DNA-binding</keyword>
<organism evidence="3 4">
    <name type="scientific">Hydrogenophaga laconesensis</name>
    <dbReference type="NCBI Taxonomy" id="1805971"/>
    <lineage>
        <taxon>Bacteria</taxon>
        <taxon>Pseudomonadati</taxon>
        <taxon>Pseudomonadota</taxon>
        <taxon>Betaproteobacteria</taxon>
        <taxon>Burkholderiales</taxon>
        <taxon>Comamonadaceae</taxon>
        <taxon>Hydrogenophaga</taxon>
    </lineage>
</organism>
<keyword evidence="1" id="KW-0472">Membrane</keyword>
<protein>
    <submittedName>
        <fullName evidence="3">DNA-binding transcriptional regulator YdaS (Cro superfamily)</fullName>
    </submittedName>
</protein>
<dbReference type="Gene3D" id="1.10.260.40">
    <property type="entry name" value="lambda repressor-like DNA-binding domains"/>
    <property type="match status" value="1"/>
</dbReference>
<dbReference type="PROSITE" id="PS50943">
    <property type="entry name" value="HTH_CROC1"/>
    <property type="match status" value="1"/>
</dbReference>